<dbReference type="EMBL" id="JABSTQ010010140">
    <property type="protein sequence ID" value="KAG0423152.1"/>
    <property type="molecule type" value="Genomic_DNA"/>
</dbReference>
<reference evidence="1 2" key="1">
    <citation type="journal article" date="2020" name="Cell">
        <title>Large-Scale Comparative Analyses of Tick Genomes Elucidate Their Genetic Diversity and Vector Capacities.</title>
        <authorList>
            <consortium name="Tick Genome and Microbiome Consortium (TIGMIC)"/>
            <person name="Jia N."/>
            <person name="Wang J."/>
            <person name="Shi W."/>
            <person name="Du L."/>
            <person name="Sun Y."/>
            <person name="Zhan W."/>
            <person name="Jiang J.F."/>
            <person name="Wang Q."/>
            <person name="Zhang B."/>
            <person name="Ji P."/>
            <person name="Bell-Sakyi L."/>
            <person name="Cui X.M."/>
            <person name="Yuan T.T."/>
            <person name="Jiang B.G."/>
            <person name="Yang W.F."/>
            <person name="Lam T.T."/>
            <person name="Chang Q.C."/>
            <person name="Ding S.J."/>
            <person name="Wang X.J."/>
            <person name="Zhu J.G."/>
            <person name="Ruan X.D."/>
            <person name="Zhao L."/>
            <person name="Wei J.T."/>
            <person name="Ye R.Z."/>
            <person name="Que T.C."/>
            <person name="Du C.H."/>
            <person name="Zhou Y.H."/>
            <person name="Cheng J.X."/>
            <person name="Dai P.F."/>
            <person name="Guo W.B."/>
            <person name="Han X.H."/>
            <person name="Huang E.J."/>
            <person name="Li L.F."/>
            <person name="Wei W."/>
            <person name="Gao Y.C."/>
            <person name="Liu J.Z."/>
            <person name="Shao H.Z."/>
            <person name="Wang X."/>
            <person name="Wang C.C."/>
            <person name="Yang T.C."/>
            <person name="Huo Q.B."/>
            <person name="Li W."/>
            <person name="Chen H.Y."/>
            <person name="Chen S.E."/>
            <person name="Zhou L.G."/>
            <person name="Ni X.B."/>
            <person name="Tian J.H."/>
            <person name="Sheng Y."/>
            <person name="Liu T."/>
            <person name="Pan Y.S."/>
            <person name="Xia L.Y."/>
            <person name="Li J."/>
            <person name="Zhao F."/>
            <person name="Cao W.C."/>
        </authorList>
    </citation>
    <scope>NUCLEOTIDE SEQUENCE [LARGE SCALE GENOMIC DNA]</scope>
    <source>
        <strain evidence="1">Iper-2018</strain>
    </source>
</reference>
<gene>
    <name evidence="1" type="ORF">HPB47_001060</name>
</gene>
<evidence type="ECO:0000313" key="2">
    <source>
        <dbReference type="Proteomes" id="UP000805193"/>
    </source>
</evidence>
<keyword evidence="2" id="KW-1185">Reference proteome</keyword>
<sequence length="93" mass="9910">MAESGTHTHAGDPIEANLLKTRQGMKRKAVPVFRLAAVFASSVQVRQLSTFASPNSSSVDSTFFGGSYASWVESSRALDRVSACPSPSPRLLP</sequence>
<accession>A0AC60PQE5</accession>
<protein>
    <submittedName>
        <fullName evidence="1">Uncharacterized protein</fullName>
    </submittedName>
</protein>
<comment type="caution">
    <text evidence="1">The sequence shown here is derived from an EMBL/GenBank/DDBJ whole genome shotgun (WGS) entry which is preliminary data.</text>
</comment>
<organism evidence="1 2">
    <name type="scientific">Ixodes persulcatus</name>
    <name type="common">Taiga tick</name>
    <dbReference type="NCBI Taxonomy" id="34615"/>
    <lineage>
        <taxon>Eukaryota</taxon>
        <taxon>Metazoa</taxon>
        <taxon>Ecdysozoa</taxon>
        <taxon>Arthropoda</taxon>
        <taxon>Chelicerata</taxon>
        <taxon>Arachnida</taxon>
        <taxon>Acari</taxon>
        <taxon>Parasitiformes</taxon>
        <taxon>Ixodida</taxon>
        <taxon>Ixodoidea</taxon>
        <taxon>Ixodidae</taxon>
        <taxon>Ixodinae</taxon>
        <taxon>Ixodes</taxon>
    </lineage>
</organism>
<name>A0AC60PQE5_IXOPE</name>
<proteinExistence type="predicted"/>
<evidence type="ECO:0000313" key="1">
    <source>
        <dbReference type="EMBL" id="KAG0423152.1"/>
    </source>
</evidence>
<dbReference type="Proteomes" id="UP000805193">
    <property type="component" value="Unassembled WGS sequence"/>
</dbReference>